<evidence type="ECO:0000313" key="5">
    <source>
        <dbReference type="Proteomes" id="UP001549920"/>
    </source>
</evidence>
<keyword evidence="2" id="KW-0378">Hydrolase</keyword>
<keyword evidence="5" id="KW-1185">Reference proteome</keyword>
<dbReference type="PROSITE" id="PS50240">
    <property type="entry name" value="TRYPSIN_DOM"/>
    <property type="match status" value="1"/>
</dbReference>
<dbReference type="InterPro" id="IPR043504">
    <property type="entry name" value="Peptidase_S1_PA_chymotrypsin"/>
</dbReference>
<dbReference type="Gene3D" id="2.40.10.10">
    <property type="entry name" value="Trypsin-like serine proteases"/>
    <property type="match status" value="1"/>
</dbReference>
<proteinExistence type="predicted"/>
<dbReference type="InterPro" id="IPR001254">
    <property type="entry name" value="Trypsin_dom"/>
</dbReference>
<dbReference type="Pfam" id="PF00089">
    <property type="entry name" value="Trypsin"/>
    <property type="match status" value="1"/>
</dbReference>
<feature type="domain" description="Peptidase S1" evidence="3">
    <location>
        <begin position="32"/>
        <end position="261"/>
    </location>
</feature>
<reference evidence="4 5" key="1">
    <citation type="submission" date="2024-06" db="EMBL/GenBank/DDBJ databases">
        <title>A chromosome-level genome assembly of beet webworm, Loxostege sticticalis.</title>
        <authorList>
            <person name="Zhang Y."/>
        </authorList>
    </citation>
    <scope>NUCLEOTIDE SEQUENCE [LARGE SCALE GENOMIC DNA]</scope>
    <source>
        <strain evidence="4">AQ026</strain>
        <tissue evidence="4">Whole body</tissue>
    </source>
</reference>
<sequence>MSAKIKVRVNFITAIIFILCLKISYCGRVRRIVGGIPVECGQQPRVVSIQNSTTGKHLCGATLLSPETAVTAAHCVLQPKDQYTLQLNNYCVSKNETYPKARVVDIAIYDKYDRFTSAHDISILQISLELDDVTWLKDSILPSSSFGLSSDNCAIYGYGQTTTDSRDLSEMLLAGRVATVSLDECIQRLQPVGPNYDSGMICAVGDGGVDACQGDSGGPLVCDGSTLEGISSYGMSCGVSGLPGVYTSIRAHLSWIQFLLNKGSQEQIAQ</sequence>
<evidence type="ECO:0000313" key="4">
    <source>
        <dbReference type="EMBL" id="KAL0883148.1"/>
    </source>
</evidence>
<dbReference type="InterPro" id="IPR009003">
    <property type="entry name" value="Peptidase_S1_PA"/>
</dbReference>
<dbReference type="InterPro" id="IPR018114">
    <property type="entry name" value="TRYPSIN_HIS"/>
</dbReference>
<dbReference type="PROSITE" id="PS00134">
    <property type="entry name" value="TRYPSIN_HIS"/>
    <property type="match status" value="1"/>
</dbReference>
<dbReference type="Proteomes" id="UP001549920">
    <property type="component" value="Unassembled WGS sequence"/>
</dbReference>
<dbReference type="InterPro" id="IPR033116">
    <property type="entry name" value="TRYPSIN_SER"/>
</dbReference>
<evidence type="ECO:0000256" key="2">
    <source>
        <dbReference type="RuleBase" id="RU363034"/>
    </source>
</evidence>
<protein>
    <recommendedName>
        <fullName evidence="3">Peptidase S1 domain-containing protein</fullName>
    </recommendedName>
</protein>
<dbReference type="PANTHER" id="PTHR24252">
    <property type="entry name" value="ACROSIN-RELATED"/>
    <property type="match status" value="1"/>
</dbReference>
<evidence type="ECO:0000259" key="3">
    <source>
        <dbReference type="PROSITE" id="PS50240"/>
    </source>
</evidence>
<name>A0ABR3I2X2_LOXSC</name>
<dbReference type="CDD" id="cd00190">
    <property type="entry name" value="Tryp_SPc"/>
    <property type="match status" value="1"/>
</dbReference>
<dbReference type="PROSITE" id="PS00135">
    <property type="entry name" value="TRYPSIN_SER"/>
    <property type="match status" value="1"/>
</dbReference>
<keyword evidence="2" id="KW-0645">Protease</keyword>
<evidence type="ECO:0000256" key="1">
    <source>
        <dbReference type="ARBA" id="ARBA00023157"/>
    </source>
</evidence>
<accession>A0ABR3I2X2</accession>
<organism evidence="4 5">
    <name type="scientific">Loxostege sticticalis</name>
    <name type="common">Beet webworm moth</name>
    <dbReference type="NCBI Taxonomy" id="481309"/>
    <lineage>
        <taxon>Eukaryota</taxon>
        <taxon>Metazoa</taxon>
        <taxon>Ecdysozoa</taxon>
        <taxon>Arthropoda</taxon>
        <taxon>Hexapoda</taxon>
        <taxon>Insecta</taxon>
        <taxon>Pterygota</taxon>
        <taxon>Neoptera</taxon>
        <taxon>Endopterygota</taxon>
        <taxon>Lepidoptera</taxon>
        <taxon>Glossata</taxon>
        <taxon>Ditrysia</taxon>
        <taxon>Pyraloidea</taxon>
        <taxon>Crambidae</taxon>
        <taxon>Pyraustinae</taxon>
        <taxon>Loxostege</taxon>
    </lineage>
</organism>
<keyword evidence="1" id="KW-1015">Disulfide bond</keyword>
<dbReference type="EMBL" id="JBEUOH010000009">
    <property type="protein sequence ID" value="KAL0883148.1"/>
    <property type="molecule type" value="Genomic_DNA"/>
</dbReference>
<dbReference type="InterPro" id="IPR001314">
    <property type="entry name" value="Peptidase_S1A"/>
</dbReference>
<keyword evidence="2" id="KW-0720">Serine protease</keyword>
<dbReference type="PANTHER" id="PTHR24252:SF7">
    <property type="entry name" value="HYALIN"/>
    <property type="match status" value="1"/>
</dbReference>
<dbReference type="PRINTS" id="PR00722">
    <property type="entry name" value="CHYMOTRYPSIN"/>
</dbReference>
<dbReference type="SUPFAM" id="SSF50494">
    <property type="entry name" value="Trypsin-like serine proteases"/>
    <property type="match status" value="1"/>
</dbReference>
<comment type="caution">
    <text evidence="4">The sequence shown here is derived from an EMBL/GenBank/DDBJ whole genome shotgun (WGS) entry which is preliminary data.</text>
</comment>
<gene>
    <name evidence="4" type="ORF">ABMA27_016600</name>
</gene>
<dbReference type="SMART" id="SM00020">
    <property type="entry name" value="Tryp_SPc"/>
    <property type="match status" value="1"/>
</dbReference>